<gene>
    <name evidence="8" type="primary">fepB2</name>
    <name evidence="8" type="ORF">CCHOA_08215</name>
</gene>
<name>A0A3G6JD03_9CORY</name>
<evidence type="ECO:0000259" key="7">
    <source>
        <dbReference type="PROSITE" id="PS50983"/>
    </source>
</evidence>
<dbReference type="PANTHER" id="PTHR30532:SF24">
    <property type="entry name" value="FERRIC ENTEROBACTIN-BINDING PERIPLASMIC PROTEIN FEPB"/>
    <property type="match status" value="1"/>
</dbReference>
<dbReference type="InterPro" id="IPR002491">
    <property type="entry name" value="ABC_transptr_periplasmic_BD"/>
</dbReference>
<keyword evidence="4 6" id="KW-0732">Signal</keyword>
<dbReference type="Gene3D" id="3.40.50.1980">
    <property type="entry name" value="Nitrogenase molybdenum iron protein domain"/>
    <property type="match status" value="2"/>
</dbReference>
<dbReference type="GO" id="GO:1901678">
    <property type="term" value="P:iron coordination entity transport"/>
    <property type="evidence" value="ECO:0007669"/>
    <property type="project" value="UniProtKB-ARBA"/>
</dbReference>
<dbReference type="InterPro" id="IPR051313">
    <property type="entry name" value="Bact_iron-sidero_bind"/>
</dbReference>
<dbReference type="PROSITE" id="PS51257">
    <property type="entry name" value="PROKAR_LIPOPROTEIN"/>
    <property type="match status" value="1"/>
</dbReference>
<feature type="domain" description="Fe/B12 periplasmic-binding" evidence="7">
    <location>
        <begin position="78"/>
        <end position="352"/>
    </location>
</feature>
<feature type="chain" id="PRO_5018042347" evidence="6">
    <location>
        <begin position="24"/>
        <end position="352"/>
    </location>
</feature>
<feature type="compositionally biased region" description="Low complexity" evidence="5">
    <location>
        <begin position="29"/>
        <end position="53"/>
    </location>
</feature>
<protein>
    <submittedName>
        <fullName evidence="8">Ferrienterobactin-binding periplasmic protein</fullName>
    </submittedName>
</protein>
<dbReference type="RefSeq" id="WP_123928918.1">
    <property type="nucleotide sequence ID" value="NZ_CP033896.1"/>
</dbReference>
<evidence type="ECO:0000256" key="3">
    <source>
        <dbReference type="ARBA" id="ARBA00022448"/>
    </source>
</evidence>
<keyword evidence="3" id="KW-0813">Transport</keyword>
<dbReference type="SUPFAM" id="SSF53807">
    <property type="entry name" value="Helical backbone' metal receptor"/>
    <property type="match status" value="1"/>
</dbReference>
<comment type="subcellular location">
    <subcellularLocation>
        <location evidence="1">Cell envelope</location>
    </subcellularLocation>
</comment>
<proteinExistence type="inferred from homology"/>
<organism evidence="8 9">
    <name type="scientific">Corynebacterium choanae</name>
    <dbReference type="NCBI Taxonomy" id="1862358"/>
    <lineage>
        <taxon>Bacteria</taxon>
        <taxon>Bacillati</taxon>
        <taxon>Actinomycetota</taxon>
        <taxon>Actinomycetes</taxon>
        <taxon>Mycobacteriales</taxon>
        <taxon>Corynebacteriaceae</taxon>
        <taxon>Corynebacterium</taxon>
    </lineage>
</organism>
<dbReference type="FunFam" id="3.40.50.1980:FF:000009">
    <property type="entry name" value="Iron-enterobactin transporter periplasmic binding protein"/>
    <property type="match status" value="1"/>
</dbReference>
<evidence type="ECO:0000256" key="2">
    <source>
        <dbReference type="ARBA" id="ARBA00008814"/>
    </source>
</evidence>
<dbReference type="GO" id="GO:0030288">
    <property type="term" value="C:outer membrane-bounded periplasmic space"/>
    <property type="evidence" value="ECO:0007669"/>
    <property type="project" value="TreeGrafter"/>
</dbReference>
<comment type="similarity">
    <text evidence="2">Belongs to the bacterial solute-binding protein 8 family.</text>
</comment>
<evidence type="ECO:0000256" key="4">
    <source>
        <dbReference type="ARBA" id="ARBA00022729"/>
    </source>
</evidence>
<feature type="compositionally biased region" description="Polar residues" evidence="5">
    <location>
        <begin position="57"/>
        <end position="68"/>
    </location>
</feature>
<evidence type="ECO:0000256" key="1">
    <source>
        <dbReference type="ARBA" id="ARBA00004196"/>
    </source>
</evidence>
<feature type="region of interest" description="Disordered" evidence="5">
    <location>
        <begin position="24"/>
        <end position="68"/>
    </location>
</feature>
<feature type="signal peptide" evidence="6">
    <location>
        <begin position="1"/>
        <end position="23"/>
    </location>
</feature>
<evidence type="ECO:0000256" key="5">
    <source>
        <dbReference type="SAM" id="MobiDB-lite"/>
    </source>
</evidence>
<accession>A0A3G6JD03</accession>
<keyword evidence="9" id="KW-1185">Reference proteome</keyword>
<dbReference type="OrthoDB" id="9793175at2"/>
<reference evidence="8 9" key="1">
    <citation type="submission" date="2018-11" db="EMBL/GenBank/DDBJ databases">
        <authorList>
            <person name="Kleinhagauer T."/>
            <person name="Glaeser S.P."/>
            <person name="Spergser J."/>
            <person name="Ruckert C."/>
            <person name="Kaempfer P."/>
            <person name="Busse H.-J."/>
        </authorList>
    </citation>
    <scope>NUCLEOTIDE SEQUENCE [LARGE SCALE GENOMIC DNA]</scope>
    <source>
        <strain evidence="8 9">200CH</strain>
    </source>
</reference>
<dbReference type="Pfam" id="PF01497">
    <property type="entry name" value="Peripla_BP_2"/>
    <property type="match status" value="1"/>
</dbReference>
<dbReference type="EMBL" id="CP033896">
    <property type="protein sequence ID" value="AZA14034.1"/>
    <property type="molecule type" value="Genomic_DNA"/>
</dbReference>
<dbReference type="NCBIfam" id="NF008200">
    <property type="entry name" value="PRK10957.1"/>
    <property type="match status" value="1"/>
</dbReference>
<dbReference type="Proteomes" id="UP000269019">
    <property type="component" value="Chromosome"/>
</dbReference>
<dbReference type="KEGG" id="ccho:CCHOA_08215"/>
<sequence length="352" mass="36800" precursor="true">MRPVTLRITALLCAAALSVTACTAEKQPTDTASATTSSTHTTNTTSSATATAAWPRTITTTNGQGQPTEVTITEKPTRIVSTSVTLTGELLAMDAPVVATGTVNNKPPLADADGFFTQWANVAHERGLSAAYLREPNVEAILAAEPDLVLISASGQDSAAELYGQLADVVPTIVVDYSKQSWIDTARQLGEITGHEQEAAAAIDRYHARLEAVKAAITLPEQPVNIVSLTKEPGVLNFFTDASAQGQIFTALGFTVVEPDPNLVSTAGNHANRNDVKPVAAENAALALTGNTVFALSADGREAAAVLTSDPQLAGTPAVRNNTVIDLAPTAFRIDYYSAMALLDQIEALFTA</sequence>
<dbReference type="AlphaFoldDB" id="A0A3G6JD03"/>
<dbReference type="PROSITE" id="PS50983">
    <property type="entry name" value="FE_B12_PBP"/>
    <property type="match status" value="1"/>
</dbReference>
<evidence type="ECO:0000313" key="9">
    <source>
        <dbReference type="Proteomes" id="UP000269019"/>
    </source>
</evidence>
<dbReference type="PANTHER" id="PTHR30532">
    <property type="entry name" value="IRON III DICITRATE-BINDING PERIPLASMIC PROTEIN"/>
    <property type="match status" value="1"/>
</dbReference>
<evidence type="ECO:0000313" key="8">
    <source>
        <dbReference type="EMBL" id="AZA14034.1"/>
    </source>
</evidence>
<evidence type="ECO:0000256" key="6">
    <source>
        <dbReference type="SAM" id="SignalP"/>
    </source>
</evidence>